<keyword evidence="9" id="KW-1185">Reference proteome</keyword>
<organism evidence="8 9">
    <name type="scientific">Parabacteroides faecis</name>
    <dbReference type="NCBI Taxonomy" id="1217282"/>
    <lineage>
        <taxon>Bacteria</taxon>
        <taxon>Pseudomonadati</taxon>
        <taxon>Bacteroidota</taxon>
        <taxon>Bacteroidia</taxon>
        <taxon>Bacteroidales</taxon>
        <taxon>Tannerellaceae</taxon>
        <taxon>Parabacteroides</taxon>
    </lineage>
</organism>
<dbReference type="InterPro" id="IPR023827">
    <property type="entry name" value="Peptidase_S8_Asp-AS"/>
</dbReference>
<evidence type="ECO:0000313" key="8">
    <source>
        <dbReference type="EMBL" id="MBB4620223.1"/>
    </source>
</evidence>
<feature type="domain" description="Peptidase S8/S53" evidence="7">
    <location>
        <begin position="171"/>
        <end position="440"/>
    </location>
</feature>
<dbReference type="PRINTS" id="PR00723">
    <property type="entry name" value="SUBTILISIN"/>
</dbReference>
<dbReference type="Proteomes" id="UP000533637">
    <property type="component" value="Unassembled WGS sequence"/>
</dbReference>
<evidence type="ECO:0000256" key="3">
    <source>
        <dbReference type="ARBA" id="ARBA00022801"/>
    </source>
</evidence>
<comment type="similarity">
    <text evidence="1 5">Belongs to the peptidase S8 family.</text>
</comment>
<keyword evidence="4 5" id="KW-0720">Serine protease</keyword>
<dbReference type="InterPro" id="IPR015500">
    <property type="entry name" value="Peptidase_S8_subtilisin-rel"/>
</dbReference>
<dbReference type="InterPro" id="IPR000209">
    <property type="entry name" value="Peptidase_S8/S53_dom"/>
</dbReference>
<dbReference type="Gene3D" id="3.40.50.200">
    <property type="entry name" value="Peptidase S8/S53 domain"/>
    <property type="match status" value="1"/>
</dbReference>
<evidence type="ECO:0000256" key="6">
    <source>
        <dbReference type="SAM" id="SignalP"/>
    </source>
</evidence>
<feature type="active site" description="Charge relay system" evidence="5">
    <location>
        <position position="216"/>
    </location>
</feature>
<feature type="signal peptide" evidence="6">
    <location>
        <begin position="1"/>
        <end position="20"/>
    </location>
</feature>
<comment type="caution">
    <text evidence="8">The sequence shown here is derived from an EMBL/GenBank/DDBJ whole genome shotgun (WGS) entry which is preliminary data.</text>
</comment>
<evidence type="ECO:0000259" key="7">
    <source>
        <dbReference type="Pfam" id="PF00082"/>
    </source>
</evidence>
<proteinExistence type="inferred from homology"/>
<feature type="active site" description="Charge relay system" evidence="5">
    <location>
        <position position="394"/>
    </location>
</feature>
<name>A0ABR6KFG7_9BACT</name>
<dbReference type="PROSITE" id="PS00136">
    <property type="entry name" value="SUBTILASE_ASP"/>
    <property type="match status" value="1"/>
</dbReference>
<dbReference type="PROSITE" id="PS51892">
    <property type="entry name" value="SUBTILASE"/>
    <property type="match status" value="1"/>
</dbReference>
<dbReference type="Pfam" id="PF00082">
    <property type="entry name" value="Peptidase_S8"/>
    <property type="match status" value="1"/>
</dbReference>
<dbReference type="RefSeq" id="WP_183668243.1">
    <property type="nucleotide sequence ID" value="NZ_BMPB01000006.1"/>
</dbReference>
<reference evidence="8 9" key="1">
    <citation type="submission" date="2020-08" db="EMBL/GenBank/DDBJ databases">
        <title>Genomic Encyclopedia of Type Strains, Phase IV (KMG-IV): sequencing the most valuable type-strain genomes for metagenomic binning, comparative biology and taxonomic classification.</title>
        <authorList>
            <person name="Goeker M."/>
        </authorList>
    </citation>
    <scope>NUCLEOTIDE SEQUENCE [LARGE SCALE GENOMIC DNA]</scope>
    <source>
        <strain evidence="8 9">DSM 102983</strain>
    </source>
</reference>
<accession>A0ABR6KFG7</accession>
<dbReference type="EMBL" id="JACHOC010000001">
    <property type="protein sequence ID" value="MBB4620223.1"/>
    <property type="molecule type" value="Genomic_DNA"/>
</dbReference>
<dbReference type="CDD" id="cd07493">
    <property type="entry name" value="Peptidases_S8_9"/>
    <property type="match status" value="1"/>
</dbReference>
<feature type="active site" description="Charge relay system" evidence="5">
    <location>
        <position position="180"/>
    </location>
</feature>
<keyword evidence="3 5" id="KW-0378">Hydrolase</keyword>
<dbReference type="PANTHER" id="PTHR43806">
    <property type="entry name" value="PEPTIDASE S8"/>
    <property type="match status" value="1"/>
</dbReference>
<dbReference type="GO" id="GO:0006508">
    <property type="term" value="P:proteolysis"/>
    <property type="evidence" value="ECO:0007669"/>
    <property type="project" value="UniProtKB-KW"/>
</dbReference>
<feature type="chain" id="PRO_5047326714" evidence="6">
    <location>
        <begin position="21"/>
        <end position="459"/>
    </location>
</feature>
<dbReference type="InterPro" id="IPR036852">
    <property type="entry name" value="Peptidase_S8/S53_dom_sf"/>
</dbReference>
<gene>
    <name evidence="8" type="ORF">GGQ57_000097</name>
</gene>
<keyword evidence="6" id="KW-0732">Signal</keyword>
<dbReference type="SUPFAM" id="SSF52743">
    <property type="entry name" value="Subtilisin-like"/>
    <property type="match status" value="1"/>
</dbReference>
<dbReference type="PIRSF" id="PIRSF037903">
    <property type="entry name" value="Subtilisin_rel_GFO_2223"/>
    <property type="match status" value="1"/>
</dbReference>
<dbReference type="InterPro" id="IPR017317">
    <property type="entry name" value="Pept_S8_subtilisin_bacteroid-2"/>
</dbReference>
<protein>
    <submittedName>
        <fullName evidence="8">Subtilisin family serine protease</fullName>
    </submittedName>
</protein>
<evidence type="ECO:0000256" key="1">
    <source>
        <dbReference type="ARBA" id="ARBA00011073"/>
    </source>
</evidence>
<evidence type="ECO:0000256" key="4">
    <source>
        <dbReference type="ARBA" id="ARBA00022825"/>
    </source>
</evidence>
<keyword evidence="2 5" id="KW-0645">Protease</keyword>
<evidence type="ECO:0000256" key="2">
    <source>
        <dbReference type="ARBA" id="ARBA00022670"/>
    </source>
</evidence>
<dbReference type="GO" id="GO:0008233">
    <property type="term" value="F:peptidase activity"/>
    <property type="evidence" value="ECO:0007669"/>
    <property type="project" value="UniProtKB-KW"/>
</dbReference>
<dbReference type="PANTHER" id="PTHR43806:SF67">
    <property type="entry name" value="EGF-LIKE DOMAIN-CONTAINING PROTEIN"/>
    <property type="match status" value="1"/>
</dbReference>
<sequence>MKKYIGLFVLLCCFSSWLTAGESYCFRVYLKDKGDSGFSVDEPEAFLSKESIQRRKKSGTPVTVSDLPIARAYLDTLAATGGEPVVQSKWLSTVVVASKDSTVANRLKGLAMVDSVKWVWKGSNDVVPAQEDDQEIRLVPSDTPLKEKYGYAENQIKMLNGVKLHEAGFRGEGMRVAVIDAGFQNVDRICVFDSLQLIGTHNVIYPGRSVYEADDHGTKVLSCMAANMPGIMVGTAPKASYLLIKSEDSDSEYPIEEDYWAAAVEYADSVGVDVISSSLGYFAFDADELSYDQAALDGKSSLISQAAHLAGQKGILMFCSAGNEGNGSWGKITFPSDASDILTVGSVTEEKKKSVFSSVGFTADYRVKPDVVALGSGSCVIDPQGNIRYASGTSFATPILAGMGVCLWQALPGLSNKEIIALLQEVSSQAKRPDAELGYGIPNIYKAYKKGTQYARAEH</sequence>
<dbReference type="InterPro" id="IPR050131">
    <property type="entry name" value="Peptidase_S8_subtilisin-like"/>
</dbReference>
<evidence type="ECO:0000313" key="9">
    <source>
        <dbReference type="Proteomes" id="UP000533637"/>
    </source>
</evidence>
<evidence type="ECO:0000256" key="5">
    <source>
        <dbReference type="PROSITE-ProRule" id="PRU01240"/>
    </source>
</evidence>